<keyword evidence="3 8" id="KW-0812">Transmembrane</keyword>
<feature type="transmembrane region" description="Helical" evidence="8">
    <location>
        <begin position="103"/>
        <end position="125"/>
    </location>
</feature>
<protein>
    <recommendedName>
        <fullName evidence="8">Putative manganese efflux pump MntP</fullName>
    </recommendedName>
</protein>
<dbReference type="Proteomes" id="UP000050417">
    <property type="component" value="Unassembled WGS sequence"/>
</dbReference>
<dbReference type="HAMAP" id="MF_01521">
    <property type="entry name" value="MntP_pump"/>
    <property type="match status" value="1"/>
</dbReference>
<organism evidence="9 10">
    <name type="scientific">Ornatilinea apprima</name>
    <dbReference type="NCBI Taxonomy" id="1134406"/>
    <lineage>
        <taxon>Bacteria</taxon>
        <taxon>Bacillati</taxon>
        <taxon>Chloroflexota</taxon>
        <taxon>Anaerolineae</taxon>
        <taxon>Anaerolineales</taxon>
        <taxon>Anaerolineaceae</taxon>
        <taxon>Ornatilinea</taxon>
    </lineage>
</organism>
<dbReference type="GO" id="GO:0005886">
    <property type="term" value="C:plasma membrane"/>
    <property type="evidence" value="ECO:0007669"/>
    <property type="project" value="UniProtKB-SubCell"/>
</dbReference>
<dbReference type="OrthoDB" id="9811590at2"/>
<comment type="similarity">
    <text evidence="8">Belongs to the MntP (TC 9.B.29) family.</text>
</comment>
<keyword evidence="5 8" id="KW-0406">Ion transport</keyword>
<evidence type="ECO:0000313" key="10">
    <source>
        <dbReference type="Proteomes" id="UP000050417"/>
    </source>
</evidence>
<keyword evidence="7 8" id="KW-0464">Manganese</keyword>
<comment type="function">
    <text evidence="8">Probably functions as a manganese efflux pump.</text>
</comment>
<feature type="transmembrane region" description="Helical" evidence="8">
    <location>
        <begin position="61"/>
        <end position="82"/>
    </location>
</feature>
<evidence type="ECO:0000256" key="7">
    <source>
        <dbReference type="ARBA" id="ARBA00023211"/>
    </source>
</evidence>
<keyword evidence="2 8" id="KW-1003">Cell membrane</keyword>
<dbReference type="PANTHER" id="PTHR35529">
    <property type="entry name" value="MANGANESE EFFLUX PUMP MNTP-RELATED"/>
    <property type="match status" value="1"/>
</dbReference>
<evidence type="ECO:0000256" key="5">
    <source>
        <dbReference type="ARBA" id="ARBA00023065"/>
    </source>
</evidence>
<feature type="transmembrane region" description="Helical" evidence="8">
    <location>
        <begin position="6"/>
        <end position="24"/>
    </location>
</feature>
<dbReference type="Pfam" id="PF02659">
    <property type="entry name" value="Mntp"/>
    <property type="match status" value="1"/>
</dbReference>
<feature type="transmembrane region" description="Helical" evidence="8">
    <location>
        <begin position="131"/>
        <end position="152"/>
    </location>
</feature>
<keyword evidence="10" id="KW-1185">Reference proteome</keyword>
<sequence>MELAAVVVIAVGLAMDCFAVSLGIGSSGNRQTARSIFRVSFHFGLFQGGMAFLGWLAGSTIVQFISSFDHWIAFILLAWVGVRMVREGINPELSDCQADRTRGGTLIVLCLATSLDALAIGLTLSLTNTPIAPASLVIGLASLLLSVIGILAGSGLGVRFGKRMVIAGGILLTLIGLRILLSHLNIIA</sequence>
<keyword evidence="4 8" id="KW-1133">Transmembrane helix</keyword>
<dbReference type="PATRIC" id="fig|1134406.4.peg.101"/>
<keyword evidence="6 8" id="KW-0472">Membrane</keyword>
<dbReference type="EMBL" id="LGCL01000015">
    <property type="protein sequence ID" value="KPL79014.1"/>
    <property type="molecule type" value="Genomic_DNA"/>
</dbReference>
<dbReference type="InterPro" id="IPR003810">
    <property type="entry name" value="Mntp/YtaF"/>
</dbReference>
<dbReference type="STRING" id="1134406.ADN00_03745"/>
<dbReference type="RefSeq" id="WP_075061624.1">
    <property type="nucleotide sequence ID" value="NZ_LGCL01000015.1"/>
</dbReference>
<evidence type="ECO:0000256" key="1">
    <source>
        <dbReference type="ARBA" id="ARBA00022448"/>
    </source>
</evidence>
<evidence type="ECO:0000256" key="4">
    <source>
        <dbReference type="ARBA" id="ARBA00022989"/>
    </source>
</evidence>
<dbReference type="GO" id="GO:0005384">
    <property type="term" value="F:manganese ion transmembrane transporter activity"/>
    <property type="evidence" value="ECO:0007669"/>
    <property type="project" value="UniProtKB-UniRule"/>
</dbReference>
<evidence type="ECO:0000256" key="6">
    <source>
        <dbReference type="ARBA" id="ARBA00023136"/>
    </source>
</evidence>
<dbReference type="InterPro" id="IPR022929">
    <property type="entry name" value="Put_MntP"/>
</dbReference>
<evidence type="ECO:0000313" key="9">
    <source>
        <dbReference type="EMBL" id="KPL79014.1"/>
    </source>
</evidence>
<feature type="transmembrane region" description="Helical" evidence="8">
    <location>
        <begin position="36"/>
        <end position="55"/>
    </location>
</feature>
<evidence type="ECO:0000256" key="2">
    <source>
        <dbReference type="ARBA" id="ARBA00022475"/>
    </source>
</evidence>
<comment type="caution">
    <text evidence="9">The sequence shown here is derived from an EMBL/GenBank/DDBJ whole genome shotgun (WGS) entry which is preliminary data.</text>
</comment>
<dbReference type="PANTHER" id="PTHR35529:SF1">
    <property type="entry name" value="MANGANESE EFFLUX PUMP MNTP-RELATED"/>
    <property type="match status" value="1"/>
</dbReference>
<feature type="transmembrane region" description="Helical" evidence="8">
    <location>
        <begin position="164"/>
        <end position="187"/>
    </location>
</feature>
<dbReference type="AlphaFoldDB" id="A0A0P6Y229"/>
<comment type="subcellular location">
    <subcellularLocation>
        <location evidence="8">Cell membrane</location>
        <topology evidence="8">Multi-pass membrane protein</topology>
    </subcellularLocation>
</comment>
<reference evidence="9 10" key="1">
    <citation type="submission" date="2015-07" db="EMBL/GenBank/DDBJ databases">
        <title>Genome sequence of Ornatilinea apprima DSM 23815.</title>
        <authorList>
            <person name="Hemp J."/>
            <person name="Ward L.M."/>
            <person name="Pace L.A."/>
            <person name="Fischer W.W."/>
        </authorList>
    </citation>
    <scope>NUCLEOTIDE SEQUENCE [LARGE SCALE GENOMIC DNA]</scope>
    <source>
        <strain evidence="9 10">P3M-1</strain>
    </source>
</reference>
<keyword evidence="1 8" id="KW-0813">Transport</keyword>
<accession>A0A0P6Y229</accession>
<name>A0A0P6Y229_9CHLR</name>
<evidence type="ECO:0000256" key="8">
    <source>
        <dbReference type="HAMAP-Rule" id="MF_01521"/>
    </source>
</evidence>
<evidence type="ECO:0000256" key="3">
    <source>
        <dbReference type="ARBA" id="ARBA00022692"/>
    </source>
</evidence>
<gene>
    <name evidence="8" type="primary">mntP</name>
    <name evidence="9" type="ORF">ADN00_03745</name>
</gene>
<proteinExistence type="inferred from homology"/>